<keyword evidence="3" id="KW-1185">Reference proteome</keyword>
<gene>
    <name evidence="2" type="ORF">SAMN02910417_01758</name>
</gene>
<dbReference type="OrthoDB" id="7019976at2"/>
<reference evidence="2 3" key="1">
    <citation type="submission" date="2016-10" db="EMBL/GenBank/DDBJ databases">
        <authorList>
            <person name="de Groot N.N."/>
        </authorList>
    </citation>
    <scope>NUCLEOTIDE SEQUENCE [LARGE SCALE GENOMIC DNA]</scope>
    <source>
        <strain evidence="2 3">DSM 3217</strain>
    </source>
</reference>
<name>A0A1G6BSG8_EUBOX</name>
<dbReference type="Pfam" id="PF13524">
    <property type="entry name" value="Glyco_trans_1_2"/>
    <property type="match status" value="1"/>
</dbReference>
<evidence type="ECO:0000313" key="2">
    <source>
        <dbReference type="EMBL" id="SDB23571.1"/>
    </source>
</evidence>
<organism evidence="2 3">
    <name type="scientific">Eubacterium oxidoreducens</name>
    <dbReference type="NCBI Taxonomy" id="1732"/>
    <lineage>
        <taxon>Bacteria</taxon>
        <taxon>Bacillati</taxon>
        <taxon>Bacillota</taxon>
        <taxon>Clostridia</taxon>
        <taxon>Eubacteriales</taxon>
        <taxon>Eubacteriaceae</taxon>
        <taxon>Eubacterium</taxon>
    </lineage>
</organism>
<sequence length="387" mass="45306">MKILIYKWKAYNYKDITEGFRQLGHDISTFEYHFENYDEDPTFEQMLTKRLSEETFDAIFTVNYFAAIANVCHNMHVDYIIWTCDNPLISLYHKSAFYPEVHIFSFDKANVLELRQMGMRAHHMPLCSNPHRIHTMFPYQMPHYRHEISFVGSLYERNTYDKLEPKLSDYLRGYFDGVIRAQINVSGGNIIEPMLTSDILAQLPEYFELKKSKDSLSNLELIFSTTVLGFKVAAQQRIEYLTSLARSHSLSLFSNSDAALIPGCRYLGSVDYWTQMPLIFQESKINLNMTIPNIKSGIPLRTWDVLASHGFLMTTFTAELLEYFVPDQDLVIFESLDELLDKADYYLKHDEKREQIAKNGFDKVLSLHPITNRLTRILEQFSLERVW</sequence>
<dbReference type="EMBL" id="FMXR01000012">
    <property type="protein sequence ID" value="SDB23571.1"/>
    <property type="molecule type" value="Genomic_DNA"/>
</dbReference>
<evidence type="ECO:0000313" key="3">
    <source>
        <dbReference type="Proteomes" id="UP000199228"/>
    </source>
</evidence>
<dbReference type="STRING" id="1732.SAMN02910417_01758"/>
<proteinExistence type="predicted"/>
<accession>A0A1G6BSG8</accession>
<dbReference type="InterPro" id="IPR055259">
    <property type="entry name" value="YkvP/CgeB_Glyco_trans-like"/>
</dbReference>
<evidence type="ECO:0000259" key="1">
    <source>
        <dbReference type="Pfam" id="PF13524"/>
    </source>
</evidence>
<dbReference type="RefSeq" id="WP_090173990.1">
    <property type="nucleotide sequence ID" value="NZ_FMXR01000012.1"/>
</dbReference>
<dbReference type="Proteomes" id="UP000199228">
    <property type="component" value="Unassembled WGS sequence"/>
</dbReference>
<dbReference type="AlphaFoldDB" id="A0A1G6BSG8"/>
<feature type="domain" description="Spore protein YkvP/CgeB glycosyl transferase-like" evidence="1">
    <location>
        <begin position="263"/>
        <end position="379"/>
    </location>
</feature>
<protein>
    <submittedName>
        <fullName evidence="2">Spore maturation protein CgeB</fullName>
    </submittedName>
</protein>